<dbReference type="EMBL" id="CADEPM010000003">
    <property type="protein sequence ID" value="CAB3401681.1"/>
    <property type="molecule type" value="Genomic_DNA"/>
</dbReference>
<dbReference type="Proteomes" id="UP000494206">
    <property type="component" value="Unassembled WGS sequence"/>
</dbReference>
<feature type="region of interest" description="Disordered" evidence="1">
    <location>
        <begin position="75"/>
        <end position="119"/>
    </location>
</feature>
<reference evidence="2 3" key="1">
    <citation type="submission" date="2020-04" db="EMBL/GenBank/DDBJ databases">
        <authorList>
            <person name="Laetsch R D."/>
            <person name="Stevens L."/>
            <person name="Kumar S."/>
            <person name="Blaxter L. M."/>
        </authorList>
    </citation>
    <scope>NUCLEOTIDE SEQUENCE [LARGE SCALE GENOMIC DNA]</scope>
</reference>
<comment type="caution">
    <text evidence="2">The sequence shown here is derived from an EMBL/GenBank/DDBJ whole genome shotgun (WGS) entry which is preliminary data.</text>
</comment>
<organism evidence="2 3">
    <name type="scientific">Caenorhabditis bovis</name>
    <dbReference type="NCBI Taxonomy" id="2654633"/>
    <lineage>
        <taxon>Eukaryota</taxon>
        <taxon>Metazoa</taxon>
        <taxon>Ecdysozoa</taxon>
        <taxon>Nematoda</taxon>
        <taxon>Chromadorea</taxon>
        <taxon>Rhabditida</taxon>
        <taxon>Rhabditina</taxon>
        <taxon>Rhabditomorpha</taxon>
        <taxon>Rhabditoidea</taxon>
        <taxon>Rhabditidae</taxon>
        <taxon>Peloderinae</taxon>
        <taxon>Caenorhabditis</taxon>
    </lineage>
</organism>
<sequence length="528" mass="61023">MESVDIFATQTRDHHESTTNLADAIKCAIDDDDAMPMYWDRWRPPTLNMTRDETWRLSSGASYSTYTDNWSRQWTSESSSSSWRPTTSTPPHTSSSFYQQYAPRRADPTPAQSVERPTKRKSSCYFDKWKLASSRESQKCSDDDVDDFVANPCRRKRPKQIRIDDYLFKARRVDKGARVFGLKTIQEPKRGSKKKRKSIGELEVVDSSADLDKSIGGDELGELEPNEMPSASAASSSSAISLHHRRVLYEKCSQASDVDLRNAKVDDNNVEELDETIRLETPKKFENCRFQELNETIAPTTPTNGKSPNSENLDETVRLATPKRQKIENIEIFAEKLPSSTPKYERNVKIETFTKKGPTFDDKLEQIKKFEPANRILEEEKAKRDEREMKLVERRAALRAMIDTQFIVEREKVAKRELDEARARLADGEVIRSKADRRRLMHGADCRCCRGYYDQLGLSPNAKKDYMDRVSRHRYVHRALPDTPERYWDLTLGPSDEEQQQQHQKVDEKPAWRTPPKRAATLGNWETR</sequence>
<dbReference type="AlphaFoldDB" id="A0A8S1EKU4"/>
<name>A0A8S1EKU4_9PELO</name>
<dbReference type="OrthoDB" id="5801062at2759"/>
<feature type="compositionally biased region" description="Low complexity" evidence="1">
    <location>
        <begin position="75"/>
        <end position="96"/>
    </location>
</feature>
<proteinExistence type="predicted"/>
<evidence type="ECO:0000313" key="2">
    <source>
        <dbReference type="EMBL" id="CAB3401681.1"/>
    </source>
</evidence>
<feature type="region of interest" description="Disordered" evidence="1">
    <location>
        <begin position="211"/>
        <end position="237"/>
    </location>
</feature>
<gene>
    <name evidence="2" type="ORF">CBOVIS_LOCUS4394</name>
</gene>
<protein>
    <submittedName>
        <fullName evidence="2">Uncharacterized protein</fullName>
    </submittedName>
</protein>
<feature type="region of interest" description="Disordered" evidence="1">
    <location>
        <begin position="488"/>
        <end position="528"/>
    </location>
</feature>
<keyword evidence="3" id="KW-1185">Reference proteome</keyword>
<evidence type="ECO:0000256" key="1">
    <source>
        <dbReference type="SAM" id="MobiDB-lite"/>
    </source>
</evidence>
<accession>A0A8S1EKU4</accession>
<evidence type="ECO:0000313" key="3">
    <source>
        <dbReference type="Proteomes" id="UP000494206"/>
    </source>
</evidence>